<dbReference type="EMBL" id="BPVZ01000023">
    <property type="protein sequence ID" value="GKV05221.1"/>
    <property type="molecule type" value="Genomic_DNA"/>
</dbReference>
<protein>
    <submittedName>
        <fullName evidence="2">Uncharacterized protein</fullName>
    </submittedName>
</protein>
<dbReference type="AlphaFoldDB" id="A0AAV5J2R6"/>
<dbReference type="Proteomes" id="UP001054252">
    <property type="component" value="Unassembled WGS sequence"/>
</dbReference>
<evidence type="ECO:0000313" key="2">
    <source>
        <dbReference type="EMBL" id="GKV05221.1"/>
    </source>
</evidence>
<evidence type="ECO:0000256" key="1">
    <source>
        <dbReference type="SAM" id="Phobius"/>
    </source>
</evidence>
<accession>A0AAV5J2R6</accession>
<comment type="caution">
    <text evidence="2">The sequence shown here is derived from an EMBL/GenBank/DDBJ whole genome shotgun (WGS) entry which is preliminary data.</text>
</comment>
<gene>
    <name evidence="2" type="ORF">SLEP1_g17255</name>
</gene>
<keyword evidence="1" id="KW-0812">Transmembrane</keyword>
<sequence>MVENALSVIVVVVEIERIFPCTAKSWIYSALLLTVGCSCVGVIFDLFDFPLHYRRLPLACSFGFCLLNSGSGLFYQPSTWVKPSVLSDLR</sequence>
<organism evidence="2 3">
    <name type="scientific">Rubroshorea leprosula</name>
    <dbReference type="NCBI Taxonomy" id="152421"/>
    <lineage>
        <taxon>Eukaryota</taxon>
        <taxon>Viridiplantae</taxon>
        <taxon>Streptophyta</taxon>
        <taxon>Embryophyta</taxon>
        <taxon>Tracheophyta</taxon>
        <taxon>Spermatophyta</taxon>
        <taxon>Magnoliopsida</taxon>
        <taxon>eudicotyledons</taxon>
        <taxon>Gunneridae</taxon>
        <taxon>Pentapetalae</taxon>
        <taxon>rosids</taxon>
        <taxon>malvids</taxon>
        <taxon>Malvales</taxon>
        <taxon>Dipterocarpaceae</taxon>
        <taxon>Rubroshorea</taxon>
    </lineage>
</organism>
<keyword evidence="1" id="KW-1133">Transmembrane helix</keyword>
<reference evidence="2 3" key="1">
    <citation type="journal article" date="2021" name="Commun. Biol.">
        <title>The genome of Shorea leprosula (Dipterocarpaceae) highlights the ecological relevance of drought in aseasonal tropical rainforests.</title>
        <authorList>
            <person name="Ng K.K.S."/>
            <person name="Kobayashi M.J."/>
            <person name="Fawcett J.A."/>
            <person name="Hatakeyama M."/>
            <person name="Paape T."/>
            <person name="Ng C.H."/>
            <person name="Ang C.C."/>
            <person name="Tnah L.H."/>
            <person name="Lee C.T."/>
            <person name="Nishiyama T."/>
            <person name="Sese J."/>
            <person name="O'Brien M.J."/>
            <person name="Copetti D."/>
            <person name="Mohd Noor M.I."/>
            <person name="Ong R.C."/>
            <person name="Putra M."/>
            <person name="Sireger I.Z."/>
            <person name="Indrioko S."/>
            <person name="Kosugi Y."/>
            <person name="Izuno A."/>
            <person name="Isagi Y."/>
            <person name="Lee S.L."/>
            <person name="Shimizu K.K."/>
        </authorList>
    </citation>
    <scope>NUCLEOTIDE SEQUENCE [LARGE SCALE GENOMIC DNA]</scope>
    <source>
        <strain evidence="2">214</strain>
    </source>
</reference>
<feature type="transmembrane region" description="Helical" evidence="1">
    <location>
        <begin position="26"/>
        <end position="44"/>
    </location>
</feature>
<name>A0AAV5J2R6_9ROSI</name>
<keyword evidence="1" id="KW-0472">Membrane</keyword>
<proteinExistence type="predicted"/>
<evidence type="ECO:0000313" key="3">
    <source>
        <dbReference type="Proteomes" id="UP001054252"/>
    </source>
</evidence>
<keyword evidence="3" id="KW-1185">Reference proteome</keyword>